<gene>
    <name evidence="2" type="ORF">DBV15_05142</name>
</gene>
<reference evidence="2 3" key="1">
    <citation type="journal article" date="2019" name="Philos. Trans. R. Soc. Lond., B, Biol. Sci.">
        <title>Ant behaviour and brain gene expression of defending hosts depend on the ecological success of the intruding social parasite.</title>
        <authorList>
            <person name="Kaur R."/>
            <person name="Stoldt M."/>
            <person name="Jongepier E."/>
            <person name="Feldmeyer B."/>
            <person name="Menzel F."/>
            <person name="Bornberg-Bauer E."/>
            <person name="Foitzik S."/>
        </authorList>
    </citation>
    <scope>NUCLEOTIDE SEQUENCE [LARGE SCALE GENOMIC DNA]</scope>
    <source>
        <tissue evidence="2">Whole body</tissue>
    </source>
</reference>
<comment type="caution">
    <text evidence="2">The sequence shown here is derived from an EMBL/GenBank/DDBJ whole genome shotgun (WGS) entry which is preliminary data.</text>
</comment>
<evidence type="ECO:0000256" key="1">
    <source>
        <dbReference type="SAM" id="MobiDB-lite"/>
    </source>
</evidence>
<protein>
    <submittedName>
        <fullName evidence="2">Uncharacterized protein</fullName>
    </submittedName>
</protein>
<name>A0A4S2KUM1_9HYME</name>
<organism evidence="2 3">
    <name type="scientific">Temnothorax longispinosus</name>
    <dbReference type="NCBI Taxonomy" id="300112"/>
    <lineage>
        <taxon>Eukaryota</taxon>
        <taxon>Metazoa</taxon>
        <taxon>Ecdysozoa</taxon>
        <taxon>Arthropoda</taxon>
        <taxon>Hexapoda</taxon>
        <taxon>Insecta</taxon>
        <taxon>Pterygota</taxon>
        <taxon>Neoptera</taxon>
        <taxon>Endopterygota</taxon>
        <taxon>Hymenoptera</taxon>
        <taxon>Apocrita</taxon>
        <taxon>Aculeata</taxon>
        <taxon>Formicoidea</taxon>
        <taxon>Formicidae</taxon>
        <taxon>Myrmicinae</taxon>
        <taxon>Temnothorax</taxon>
    </lineage>
</organism>
<dbReference type="Proteomes" id="UP000310200">
    <property type="component" value="Unassembled WGS sequence"/>
</dbReference>
<sequence length="104" mass="11945">MKERRKREKKMRRGRKKRKKPEKKKKKKKTTTTKEEGEVSRCSCVALVARRKRYPDGVTGEITTSGSRSTSAGRDIRPRLWHGNFAGPCLCADEIAHGRNYKVA</sequence>
<keyword evidence="3" id="KW-1185">Reference proteome</keyword>
<evidence type="ECO:0000313" key="2">
    <source>
        <dbReference type="EMBL" id="TGZ53611.1"/>
    </source>
</evidence>
<feature type="compositionally biased region" description="Basic residues" evidence="1">
    <location>
        <begin position="1"/>
        <end position="31"/>
    </location>
</feature>
<accession>A0A4S2KUM1</accession>
<evidence type="ECO:0000313" key="3">
    <source>
        <dbReference type="Proteomes" id="UP000310200"/>
    </source>
</evidence>
<dbReference type="EMBL" id="QBLH01000986">
    <property type="protein sequence ID" value="TGZ53611.1"/>
    <property type="molecule type" value="Genomic_DNA"/>
</dbReference>
<feature type="region of interest" description="Disordered" evidence="1">
    <location>
        <begin position="1"/>
        <end position="36"/>
    </location>
</feature>
<dbReference type="AlphaFoldDB" id="A0A4S2KUM1"/>
<proteinExistence type="predicted"/>